<evidence type="ECO:0000313" key="3">
    <source>
        <dbReference type="Proteomes" id="UP001557485"/>
    </source>
</evidence>
<name>A0ABV3U882_9GAMM</name>
<sequence length="94" mass="10102">MPKYSHSLALGLLSAALFTCSPALLAEEEAALPVVKLSPQIRSSAPQGEAYADVDCEQLSGVKAESAAQQRALAARKQQCLQQYRQFIPNTGLR</sequence>
<comment type="caution">
    <text evidence="2">The sequence shown here is derived from an EMBL/GenBank/DDBJ whole genome shotgun (WGS) entry which is preliminary data.</text>
</comment>
<keyword evidence="3" id="KW-1185">Reference proteome</keyword>
<feature type="signal peptide" evidence="1">
    <location>
        <begin position="1"/>
        <end position="25"/>
    </location>
</feature>
<organism evidence="2 3">
    <name type="scientific">Zhongshania guokunii</name>
    <dbReference type="NCBI Taxonomy" id="641783"/>
    <lineage>
        <taxon>Bacteria</taxon>
        <taxon>Pseudomonadati</taxon>
        <taxon>Pseudomonadota</taxon>
        <taxon>Gammaproteobacteria</taxon>
        <taxon>Cellvibrionales</taxon>
        <taxon>Spongiibacteraceae</taxon>
        <taxon>Zhongshania</taxon>
    </lineage>
</organism>
<feature type="chain" id="PRO_5046829504" description="PsiF repeat-containing protein" evidence="1">
    <location>
        <begin position="26"/>
        <end position="94"/>
    </location>
</feature>
<evidence type="ECO:0000256" key="1">
    <source>
        <dbReference type="SAM" id="SignalP"/>
    </source>
</evidence>
<dbReference type="Proteomes" id="UP001557485">
    <property type="component" value="Unassembled WGS sequence"/>
</dbReference>
<dbReference type="RefSeq" id="WP_368381611.1">
    <property type="nucleotide sequence ID" value="NZ_JBFRYA010000008.1"/>
</dbReference>
<evidence type="ECO:0000313" key="2">
    <source>
        <dbReference type="EMBL" id="MEX1669343.1"/>
    </source>
</evidence>
<keyword evidence="1" id="KW-0732">Signal</keyword>
<evidence type="ECO:0008006" key="4">
    <source>
        <dbReference type="Google" id="ProtNLM"/>
    </source>
</evidence>
<protein>
    <recommendedName>
        <fullName evidence="4">PsiF repeat-containing protein</fullName>
    </recommendedName>
</protein>
<reference evidence="2 3" key="1">
    <citation type="journal article" date="2011" name="Int. J. Syst. Evol. Microbiol.">
        <title>Zhongshania antarctica gen. nov., sp. nov. and Zhongshania guokunii sp. nov., gammaproteobacteria respectively isolated from coastal attached (fast) ice and surface seawater of the Antarctic.</title>
        <authorList>
            <person name="Li H.J."/>
            <person name="Zhang X.Y."/>
            <person name="Chen C.X."/>
            <person name="Zhang Y.J."/>
            <person name="Gao Z.M."/>
            <person name="Yu Y."/>
            <person name="Chen X.L."/>
            <person name="Chen B."/>
            <person name="Zhang Y.Z."/>
        </authorList>
    </citation>
    <scope>NUCLEOTIDE SEQUENCE [LARGE SCALE GENOMIC DNA]</scope>
    <source>
        <strain evidence="2 3">ZS6-22T</strain>
    </source>
</reference>
<accession>A0ABV3U882</accession>
<proteinExistence type="predicted"/>
<gene>
    <name evidence="2" type="ORF">AB4876_10505</name>
</gene>
<dbReference type="EMBL" id="JBFRYA010000008">
    <property type="protein sequence ID" value="MEX1669343.1"/>
    <property type="molecule type" value="Genomic_DNA"/>
</dbReference>